<comment type="pathway">
    <text evidence="5">Cofactor biosynthesis; coenzyme A biosynthesis; CoA from (R)-pantothenate: step 5/5.</text>
</comment>
<dbReference type="GO" id="GO:0004140">
    <property type="term" value="F:dephospho-CoA kinase activity"/>
    <property type="evidence" value="ECO:0007669"/>
    <property type="project" value="UniProtKB-UniRule"/>
</dbReference>
<comment type="function">
    <text evidence="5">Catalyzes the phosphorylation of the 3'-hydroxyl group of dephosphocoenzyme A to form coenzyme A.</text>
</comment>
<dbReference type="PROSITE" id="PS51219">
    <property type="entry name" value="DPCK"/>
    <property type="match status" value="1"/>
</dbReference>
<keyword evidence="3 5" id="KW-0067">ATP-binding</keyword>
<evidence type="ECO:0000256" key="1">
    <source>
        <dbReference type="ARBA" id="ARBA00009018"/>
    </source>
</evidence>
<feature type="binding site" evidence="5">
    <location>
        <begin position="10"/>
        <end position="15"/>
    </location>
    <ligand>
        <name>ATP</name>
        <dbReference type="ChEBI" id="CHEBI:30616"/>
    </ligand>
</feature>
<comment type="subcellular location">
    <subcellularLocation>
        <location evidence="5">Cytoplasm</location>
    </subcellularLocation>
</comment>
<dbReference type="EC" id="2.7.1.24" evidence="5 6"/>
<dbReference type="RefSeq" id="WP_368503583.1">
    <property type="nucleotide sequence ID" value="NZ_CP162551.1"/>
</dbReference>
<sequence length="199" mass="22629">MRIGLTGGIASGKSTVSNWLNEWGYPIIDADKIAREVVEPGESAYQEIVRHFGKEILLEDQSINRKKLGSIIFNDEHERKALNGIVHPAVRQKMLAQKERYEASGHQTVIFDIPLLFESDLFHLVDKVMLVYVDEQTQLERLINRDQAGKEDALARISSQFPLKDKRERADAVINNSGSLEETASQVKMILNQWKAKPF</sequence>
<dbReference type="HAMAP" id="MF_00376">
    <property type="entry name" value="Dephospho_CoA_kinase"/>
    <property type="match status" value="1"/>
</dbReference>
<dbReference type="EMBL" id="CP162551">
    <property type="protein sequence ID" value="XDI36088.1"/>
    <property type="molecule type" value="Genomic_DNA"/>
</dbReference>
<keyword evidence="4 5" id="KW-0173">Coenzyme A biosynthesis</keyword>
<comment type="catalytic activity">
    <reaction evidence="5">
        <text>3'-dephospho-CoA + ATP = ADP + CoA + H(+)</text>
        <dbReference type="Rhea" id="RHEA:18245"/>
        <dbReference type="ChEBI" id="CHEBI:15378"/>
        <dbReference type="ChEBI" id="CHEBI:30616"/>
        <dbReference type="ChEBI" id="CHEBI:57287"/>
        <dbReference type="ChEBI" id="CHEBI:57328"/>
        <dbReference type="ChEBI" id="CHEBI:456216"/>
        <dbReference type="EC" id="2.7.1.24"/>
    </reaction>
</comment>
<keyword evidence="2 5" id="KW-0547">Nucleotide-binding</keyword>
<proteinExistence type="inferred from homology"/>
<protein>
    <recommendedName>
        <fullName evidence="5 6">Dephospho-CoA kinase</fullName>
        <ecNumber evidence="5 6">2.7.1.24</ecNumber>
    </recommendedName>
    <alternativeName>
        <fullName evidence="5">Dephosphocoenzyme A kinase</fullName>
    </alternativeName>
</protein>
<dbReference type="AlphaFoldDB" id="A0AB39BQR2"/>
<dbReference type="GO" id="GO:0015937">
    <property type="term" value="P:coenzyme A biosynthetic process"/>
    <property type="evidence" value="ECO:0007669"/>
    <property type="project" value="UniProtKB-UniRule"/>
</dbReference>
<evidence type="ECO:0000256" key="2">
    <source>
        <dbReference type="ARBA" id="ARBA00022741"/>
    </source>
</evidence>
<keyword evidence="5 7" id="KW-0808">Transferase</keyword>
<keyword evidence="5" id="KW-0963">Cytoplasm</keyword>
<evidence type="ECO:0000256" key="3">
    <source>
        <dbReference type="ARBA" id="ARBA00022840"/>
    </source>
</evidence>
<dbReference type="Pfam" id="PF01121">
    <property type="entry name" value="CoaE"/>
    <property type="match status" value="1"/>
</dbReference>
<organism evidence="7">
    <name type="scientific">Alkalihalophilus sp. As8PL</name>
    <dbReference type="NCBI Taxonomy" id="3237103"/>
    <lineage>
        <taxon>Bacteria</taxon>
        <taxon>Bacillati</taxon>
        <taxon>Bacillota</taxon>
        <taxon>Bacilli</taxon>
        <taxon>Bacillales</taxon>
        <taxon>Bacillaceae</taxon>
        <taxon>Alkalihalophilus</taxon>
    </lineage>
</organism>
<dbReference type="Gene3D" id="3.40.50.300">
    <property type="entry name" value="P-loop containing nucleotide triphosphate hydrolases"/>
    <property type="match status" value="1"/>
</dbReference>
<evidence type="ECO:0000256" key="4">
    <source>
        <dbReference type="ARBA" id="ARBA00022993"/>
    </source>
</evidence>
<reference evidence="7" key="1">
    <citation type="submission" date="2024-07" db="EMBL/GenBank/DDBJ databases">
        <title>Identification and characteristics of an arsenic-resistant bacterial isolate, which belongs to a novel species.</title>
        <authorList>
            <person name="Juszczyk A."/>
            <person name="Kowalczyk A."/>
            <person name="Was K."/>
            <person name="Kosowicz W."/>
            <person name="Budzyn A."/>
            <person name="Latowski D."/>
        </authorList>
    </citation>
    <scope>NUCLEOTIDE SEQUENCE</scope>
    <source>
        <strain evidence="7">As8PL</strain>
    </source>
</reference>
<keyword evidence="5 7" id="KW-0418">Kinase</keyword>
<dbReference type="InterPro" id="IPR027417">
    <property type="entry name" value="P-loop_NTPase"/>
</dbReference>
<comment type="similarity">
    <text evidence="1 5">Belongs to the CoaE family.</text>
</comment>
<name>A0AB39BQR2_9BACI</name>
<evidence type="ECO:0000256" key="5">
    <source>
        <dbReference type="HAMAP-Rule" id="MF_00376"/>
    </source>
</evidence>
<evidence type="ECO:0000313" key="7">
    <source>
        <dbReference type="EMBL" id="XDI36088.1"/>
    </source>
</evidence>
<dbReference type="SUPFAM" id="SSF52540">
    <property type="entry name" value="P-loop containing nucleoside triphosphate hydrolases"/>
    <property type="match status" value="1"/>
</dbReference>
<dbReference type="GO" id="GO:0005737">
    <property type="term" value="C:cytoplasm"/>
    <property type="evidence" value="ECO:0007669"/>
    <property type="project" value="UniProtKB-SubCell"/>
</dbReference>
<dbReference type="GO" id="GO:0005524">
    <property type="term" value="F:ATP binding"/>
    <property type="evidence" value="ECO:0007669"/>
    <property type="project" value="UniProtKB-UniRule"/>
</dbReference>
<dbReference type="CDD" id="cd02022">
    <property type="entry name" value="DPCK"/>
    <property type="match status" value="1"/>
</dbReference>
<dbReference type="InterPro" id="IPR001977">
    <property type="entry name" value="Depp_CoAkinase"/>
</dbReference>
<accession>A0AB39BQR2</accession>
<dbReference type="NCBIfam" id="TIGR00152">
    <property type="entry name" value="dephospho-CoA kinase"/>
    <property type="match status" value="1"/>
</dbReference>
<evidence type="ECO:0000256" key="6">
    <source>
        <dbReference type="NCBIfam" id="TIGR00152"/>
    </source>
</evidence>
<dbReference type="PANTHER" id="PTHR10695:SF46">
    <property type="entry name" value="BIFUNCTIONAL COENZYME A SYNTHASE-RELATED"/>
    <property type="match status" value="1"/>
</dbReference>
<gene>
    <name evidence="5 7" type="primary">coaE</name>
    <name evidence="7" type="ORF">AB3N04_15450</name>
</gene>
<dbReference type="FunFam" id="3.40.50.300:FF:000485">
    <property type="entry name" value="Dephospho-CoA kinase CAB5"/>
    <property type="match status" value="1"/>
</dbReference>
<dbReference type="PANTHER" id="PTHR10695">
    <property type="entry name" value="DEPHOSPHO-COA KINASE-RELATED"/>
    <property type="match status" value="1"/>
</dbReference>